<evidence type="ECO:0000313" key="2">
    <source>
        <dbReference type="EMBL" id="OMP05791.1"/>
    </source>
</evidence>
<comment type="caution">
    <text evidence="2">The sequence shown here is derived from an EMBL/GenBank/DDBJ whole genome shotgun (WGS) entry which is preliminary data.</text>
</comment>
<feature type="non-terminal residue" evidence="2">
    <location>
        <position position="1"/>
    </location>
</feature>
<reference evidence="2 3" key="1">
    <citation type="submission" date="2013-09" db="EMBL/GenBank/DDBJ databases">
        <title>Corchorus capsularis genome sequencing.</title>
        <authorList>
            <person name="Alam M."/>
            <person name="Haque M.S."/>
            <person name="Islam M.S."/>
            <person name="Emdad E.M."/>
            <person name="Islam M.M."/>
            <person name="Ahmed B."/>
            <person name="Halim A."/>
            <person name="Hossen Q.M.M."/>
            <person name="Hossain M.Z."/>
            <person name="Ahmed R."/>
            <person name="Khan M.M."/>
            <person name="Islam R."/>
            <person name="Rashid M.M."/>
            <person name="Khan S.A."/>
            <person name="Rahman M.S."/>
            <person name="Alam M."/>
        </authorList>
    </citation>
    <scope>NUCLEOTIDE SEQUENCE [LARGE SCALE GENOMIC DNA]</scope>
    <source>
        <strain evidence="3">cv. CVL-1</strain>
        <tissue evidence="2">Whole seedling</tissue>
    </source>
</reference>
<feature type="transmembrane region" description="Helical" evidence="1">
    <location>
        <begin position="20"/>
        <end position="38"/>
    </location>
</feature>
<organism evidence="2 3">
    <name type="scientific">Corchorus capsularis</name>
    <name type="common">Jute</name>
    <dbReference type="NCBI Taxonomy" id="210143"/>
    <lineage>
        <taxon>Eukaryota</taxon>
        <taxon>Viridiplantae</taxon>
        <taxon>Streptophyta</taxon>
        <taxon>Embryophyta</taxon>
        <taxon>Tracheophyta</taxon>
        <taxon>Spermatophyta</taxon>
        <taxon>Magnoliopsida</taxon>
        <taxon>eudicotyledons</taxon>
        <taxon>Gunneridae</taxon>
        <taxon>Pentapetalae</taxon>
        <taxon>rosids</taxon>
        <taxon>malvids</taxon>
        <taxon>Malvales</taxon>
        <taxon>Malvaceae</taxon>
        <taxon>Grewioideae</taxon>
        <taxon>Apeibeae</taxon>
        <taxon>Corchorus</taxon>
    </lineage>
</organism>
<keyword evidence="1" id="KW-1133">Transmembrane helix</keyword>
<proteinExistence type="predicted"/>
<keyword evidence="1" id="KW-0472">Membrane</keyword>
<keyword evidence="3" id="KW-1185">Reference proteome</keyword>
<sequence length="57" mass="6060">LQWCGARRVMTGLLTSTSPIVVAATGAPIGVIGSPVVLESKRTKLRNVSRMFSFVSL</sequence>
<accession>A0A1R3KFD6</accession>
<evidence type="ECO:0000313" key="3">
    <source>
        <dbReference type="Proteomes" id="UP000188268"/>
    </source>
</evidence>
<protein>
    <submittedName>
        <fullName evidence="2">Uncharacterized protein</fullName>
    </submittedName>
</protein>
<keyword evidence="1" id="KW-0812">Transmembrane</keyword>
<dbReference type="AlphaFoldDB" id="A0A1R3KFD6"/>
<dbReference type="Proteomes" id="UP000188268">
    <property type="component" value="Unassembled WGS sequence"/>
</dbReference>
<name>A0A1R3KFD6_COCAP</name>
<dbReference type="OrthoDB" id="10366834at2759"/>
<gene>
    <name evidence="2" type="ORF">CCACVL1_01824</name>
</gene>
<evidence type="ECO:0000256" key="1">
    <source>
        <dbReference type="SAM" id="Phobius"/>
    </source>
</evidence>
<dbReference type="EMBL" id="AWWV01005191">
    <property type="protein sequence ID" value="OMP05791.1"/>
    <property type="molecule type" value="Genomic_DNA"/>
</dbReference>